<evidence type="ECO:0000313" key="7">
    <source>
        <dbReference type="EMBL" id="MBO0344666.1"/>
    </source>
</evidence>
<dbReference type="Pfam" id="PF00561">
    <property type="entry name" value="Abhydrolase_1"/>
    <property type="match status" value="1"/>
</dbReference>
<dbReference type="EMBL" id="JAFLNF010000002">
    <property type="protein sequence ID" value="MBO0344666.1"/>
    <property type="molecule type" value="Genomic_DNA"/>
</dbReference>
<organism evidence="7 8">
    <name type="scientific">Roseibium limicola</name>
    <dbReference type="NCBI Taxonomy" id="2816037"/>
    <lineage>
        <taxon>Bacteria</taxon>
        <taxon>Pseudomonadati</taxon>
        <taxon>Pseudomonadota</taxon>
        <taxon>Alphaproteobacteria</taxon>
        <taxon>Hyphomicrobiales</taxon>
        <taxon>Stappiaceae</taxon>
        <taxon>Roseibium</taxon>
    </lineage>
</organism>
<evidence type="ECO:0000259" key="5">
    <source>
        <dbReference type="Pfam" id="PF00561"/>
    </source>
</evidence>
<dbReference type="PANTHER" id="PTHR36837:SF5">
    <property type="entry name" value="POLY-3-HYDROXYBUTYRATE SYNTHASE"/>
    <property type="match status" value="1"/>
</dbReference>
<evidence type="ECO:0000313" key="8">
    <source>
        <dbReference type="Proteomes" id="UP000664779"/>
    </source>
</evidence>
<keyword evidence="4" id="KW-0012">Acyltransferase</keyword>
<proteinExistence type="predicted"/>
<dbReference type="GO" id="GO:0005737">
    <property type="term" value="C:cytoplasm"/>
    <property type="evidence" value="ECO:0007669"/>
    <property type="project" value="UniProtKB-SubCell"/>
</dbReference>
<dbReference type="Proteomes" id="UP000664779">
    <property type="component" value="Unassembled WGS sequence"/>
</dbReference>
<dbReference type="SUPFAM" id="SSF53474">
    <property type="entry name" value="alpha/beta-Hydrolases"/>
    <property type="match status" value="1"/>
</dbReference>
<dbReference type="InterPro" id="IPR029058">
    <property type="entry name" value="AB_hydrolase_fold"/>
</dbReference>
<dbReference type="GO" id="GO:0042619">
    <property type="term" value="P:poly-hydroxybutyrate biosynthetic process"/>
    <property type="evidence" value="ECO:0007669"/>
    <property type="project" value="InterPro"/>
</dbReference>
<feature type="domain" description="Poly-beta-hydroxybutyrate polymerase N-terminal" evidence="6">
    <location>
        <begin position="113"/>
        <end position="285"/>
    </location>
</feature>
<dbReference type="Pfam" id="PF07167">
    <property type="entry name" value="PhaC_N"/>
    <property type="match status" value="1"/>
</dbReference>
<gene>
    <name evidence="7" type="primary">phaC</name>
    <name evidence="7" type="ORF">J0X15_05505</name>
</gene>
<evidence type="ECO:0000256" key="3">
    <source>
        <dbReference type="ARBA" id="ARBA00022679"/>
    </source>
</evidence>
<keyword evidence="3" id="KW-0808">Transferase</keyword>
<comment type="subcellular location">
    <subcellularLocation>
        <location evidence="1">Cytoplasm</location>
    </subcellularLocation>
</comment>
<evidence type="ECO:0000259" key="6">
    <source>
        <dbReference type="Pfam" id="PF07167"/>
    </source>
</evidence>
<dbReference type="NCBIfam" id="TIGR01838">
    <property type="entry name" value="PHA_synth_I"/>
    <property type="match status" value="1"/>
</dbReference>
<sequence length="602" mass="68659">MADERQNQLIKYIVDNPETFAQNLAKALEHAGKALAAYIGPRENGDVKSNIATDELTSVVKTLAQVGDYWVSDPQRAMEAQNRLWGGYIDLWNSSLKRMMGEENTPAVAPGMRDKRFKDPDWDENQYFDFLKQLYLITSTWANDMVREADGVDDHTRHKAEFYMEQITNAISPSNFLLTNPELLRLTVESNGQNLVKGMQHLAEDIQAGHGDLKIRHTDMTKFALGKNMALTPGKVIAQNDVCQVIQYDPATDEVLKRPLMIVPPWINKFYILDLNEEKSFIKWAVDQGHTVFVISWVNPGPKQAQKSFEHYMKEGILNTLDVIKRTTRQEEVNAIGYCVGGTLLSVTLAYMAAKKDERIKTATFFTTQVDFTHAGDLKVFVDEEQLSILEKQMEATGFLDGSKMASAFNMLRPNELIWPYVIKNYMKGEDPFPFDLLYWNADSTRMPAANHVFYLRNCYLDNTLARGEMKMDGERLDLEDVTIPIYNLATKEDHIAPPQSVFLGSTCFGGPVEFVLSGSGHIAGVVNPPSRNKYQFWTGRPPRGTYENWLHKVEEHPGSWWPHWDQWIRKQDDTRAKARKPGAYRVKILEEAPGSYVKEKI</sequence>
<evidence type="ECO:0000256" key="4">
    <source>
        <dbReference type="ARBA" id="ARBA00023315"/>
    </source>
</evidence>
<dbReference type="AlphaFoldDB" id="A0A939EL76"/>
<keyword evidence="2" id="KW-0963">Cytoplasm</keyword>
<name>A0A939EL76_9HYPH</name>
<dbReference type="PANTHER" id="PTHR36837">
    <property type="entry name" value="POLY(3-HYDROXYALKANOATE) POLYMERASE SUBUNIT PHAC"/>
    <property type="match status" value="1"/>
</dbReference>
<feature type="domain" description="AB hydrolase-1" evidence="5">
    <location>
        <begin position="287"/>
        <end position="502"/>
    </location>
</feature>
<comment type="caution">
    <text evidence="7">The sequence shown here is derived from an EMBL/GenBank/DDBJ whole genome shotgun (WGS) entry which is preliminary data.</text>
</comment>
<dbReference type="RefSeq" id="WP_206938800.1">
    <property type="nucleotide sequence ID" value="NZ_JAFLNF010000002.1"/>
</dbReference>
<keyword evidence="8" id="KW-1185">Reference proteome</keyword>
<evidence type="ECO:0000256" key="1">
    <source>
        <dbReference type="ARBA" id="ARBA00004496"/>
    </source>
</evidence>
<evidence type="ECO:0000256" key="2">
    <source>
        <dbReference type="ARBA" id="ARBA00022490"/>
    </source>
</evidence>
<accession>A0A939EL76</accession>
<protein>
    <submittedName>
        <fullName evidence="7">Class I poly(R)-hydroxyalkanoic acid synthase</fullName>
    </submittedName>
</protein>
<dbReference type="InterPro" id="IPR010963">
    <property type="entry name" value="PHA_synth_I"/>
</dbReference>
<dbReference type="Gene3D" id="3.40.50.1820">
    <property type="entry name" value="alpha/beta hydrolase"/>
    <property type="match status" value="1"/>
</dbReference>
<reference evidence="7" key="1">
    <citation type="submission" date="2021-03" db="EMBL/GenBank/DDBJ databases">
        <title>Roseibium sp. CAU 1637 isolated from Incheon.</title>
        <authorList>
            <person name="Kim W."/>
        </authorList>
    </citation>
    <scope>NUCLEOTIDE SEQUENCE</scope>
    <source>
        <strain evidence="7">CAU 1637</strain>
    </source>
</reference>
<dbReference type="InterPro" id="IPR010941">
    <property type="entry name" value="PhaC_N"/>
</dbReference>
<dbReference type="InterPro" id="IPR051321">
    <property type="entry name" value="PHA/PHB_synthase"/>
</dbReference>
<dbReference type="InterPro" id="IPR000073">
    <property type="entry name" value="AB_hydrolase_1"/>
</dbReference>
<dbReference type="GO" id="GO:0016746">
    <property type="term" value="F:acyltransferase activity"/>
    <property type="evidence" value="ECO:0007669"/>
    <property type="project" value="UniProtKB-KW"/>
</dbReference>